<gene>
    <name evidence="1" type="ORF">GMARGA_LOCUS40482</name>
</gene>
<dbReference type="EMBL" id="CAJVQB010103523">
    <property type="protein sequence ID" value="CAG8850952.1"/>
    <property type="molecule type" value="Genomic_DNA"/>
</dbReference>
<proteinExistence type="predicted"/>
<name>A0ABN7X9W9_GIGMA</name>
<protein>
    <submittedName>
        <fullName evidence="1">44247_t:CDS:1</fullName>
    </submittedName>
</protein>
<dbReference type="Proteomes" id="UP000789901">
    <property type="component" value="Unassembled WGS sequence"/>
</dbReference>
<accession>A0ABN7X9W9</accession>
<comment type="caution">
    <text evidence="1">The sequence shown here is derived from an EMBL/GenBank/DDBJ whole genome shotgun (WGS) entry which is preliminary data.</text>
</comment>
<organism evidence="1 2">
    <name type="scientific">Gigaspora margarita</name>
    <dbReference type="NCBI Taxonomy" id="4874"/>
    <lineage>
        <taxon>Eukaryota</taxon>
        <taxon>Fungi</taxon>
        <taxon>Fungi incertae sedis</taxon>
        <taxon>Mucoromycota</taxon>
        <taxon>Glomeromycotina</taxon>
        <taxon>Glomeromycetes</taxon>
        <taxon>Diversisporales</taxon>
        <taxon>Gigasporaceae</taxon>
        <taxon>Gigaspora</taxon>
    </lineage>
</organism>
<evidence type="ECO:0000313" key="1">
    <source>
        <dbReference type="EMBL" id="CAG8850952.1"/>
    </source>
</evidence>
<keyword evidence="2" id="KW-1185">Reference proteome</keyword>
<evidence type="ECO:0000313" key="2">
    <source>
        <dbReference type="Proteomes" id="UP000789901"/>
    </source>
</evidence>
<feature type="non-terminal residue" evidence="1">
    <location>
        <position position="1"/>
    </location>
</feature>
<reference evidence="1 2" key="1">
    <citation type="submission" date="2021-06" db="EMBL/GenBank/DDBJ databases">
        <authorList>
            <person name="Kallberg Y."/>
            <person name="Tangrot J."/>
            <person name="Rosling A."/>
        </authorList>
    </citation>
    <scope>NUCLEOTIDE SEQUENCE [LARGE SCALE GENOMIC DNA]</scope>
    <source>
        <strain evidence="1 2">120-4 pot B 10/14</strain>
    </source>
</reference>
<sequence length="42" mass="4882">QVLSIKPGCSSLRFLKDQFINNVKYHVLQHQYYIESLALSEA</sequence>
<feature type="non-terminal residue" evidence="1">
    <location>
        <position position="42"/>
    </location>
</feature>